<dbReference type="KEGG" id="pic:PICST_28225"/>
<proteinExistence type="predicted"/>
<keyword evidence="2" id="KW-1185">Reference proteome</keyword>
<dbReference type="InParanoid" id="A3GFF2"/>
<dbReference type="RefSeq" id="XP_001387770.1">
    <property type="nucleotide sequence ID" value="XM_001387733.1"/>
</dbReference>
<dbReference type="EMBL" id="AAVQ01000001">
    <property type="protein sequence ID" value="EAZ63747.1"/>
    <property type="molecule type" value="Genomic_DNA"/>
</dbReference>
<dbReference type="GeneID" id="4851001"/>
<dbReference type="Proteomes" id="UP000002258">
    <property type="component" value="Chromosome 1"/>
</dbReference>
<dbReference type="eggNOG" id="ENOG502RQHI">
    <property type="taxonomic scope" value="Eukaryota"/>
</dbReference>
<name>A3GFF2_PICST</name>
<evidence type="ECO:0000313" key="1">
    <source>
        <dbReference type="EMBL" id="EAZ63747.1"/>
    </source>
</evidence>
<dbReference type="AlphaFoldDB" id="A3GFF2"/>
<dbReference type="HOGENOM" id="CLU_1981373_0_0_1"/>
<sequence length="127" mass="14181">MIIDLASTQPTKTSQYSRVDSKIPKTQSDTGIHFKWIFTLQELLTEKVEEAKLVVQNIEDKGEYFAKGDIPVGAIGLLVHTKSEPAAFAGWYQEGHQGDWSVYGDQPENSQQTYLINGAETIFVGLF</sequence>
<organism evidence="1 2">
    <name type="scientific">Scheffersomyces stipitis (strain ATCC 58785 / CBS 6054 / NBRC 10063 / NRRL Y-11545)</name>
    <name type="common">Yeast</name>
    <name type="synonym">Pichia stipitis</name>
    <dbReference type="NCBI Taxonomy" id="322104"/>
    <lineage>
        <taxon>Eukaryota</taxon>
        <taxon>Fungi</taxon>
        <taxon>Dikarya</taxon>
        <taxon>Ascomycota</taxon>
        <taxon>Saccharomycotina</taxon>
        <taxon>Pichiomycetes</taxon>
        <taxon>Debaryomycetaceae</taxon>
        <taxon>Scheffersomyces</taxon>
    </lineage>
</organism>
<evidence type="ECO:0000313" key="2">
    <source>
        <dbReference type="Proteomes" id="UP000002258"/>
    </source>
</evidence>
<gene>
    <name evidence="1" type="ORF">PICST_28225</name>
</gene>
<accession>A3GFF2</accession>
<reference evidence="1 2" key="1">
    <citation type="journal article" date="2007" name="Nat. Biotechnol.">
        <title>Genome sequence of the lignocellulose-bioconverting and xylose-fermenting yeast Pichia stipitis.</title>
        <authorList>
            <person name="Jeffries T.W."/>
            <person name="Grigoriev I.V."/>
            <person name="Grimwood J."/>
            <person name="Laplaza J.M."/>
            <person name="Aerts A."/>
            <person name="Salamov A."/>
            <person name="Schmutz J."/>
            <person name="Lindquist E."/>
            <person name="Dehal P."/>
            <person name="Shapiro H."/>
            <person name="Jin Y.S."/>
            <person name="Passoth V."/>
            <person name="Richardson P.M."/>
        </authorList>
    </citation>
    <scope>NUCLEOTIDE SEQUENCE [LARGE SCALE GENOMIC DNA]</scope>
    <source>
        <strain evidence="2">ATCC 58785 / CBS 6054 / NBRC 10063 / NRRL Y-11545</strain>
    </source>
</reference>
<dbReference type="OMA" id="AFAGWYQ"/>
<dbReference type="OrthoDB" id="4006634at2759"/>
<protein>
    <submittedName>
        <fullName evidence="1">Uncharacterized protein</fullName>
    </submittedName>
</protein>
<comment type="caution">
    <text evidence="1">The sequence shown here is derived from an EMBL/GenBank/DDBJ whole genome shotgun (WGS) entry which is preliminary data.</text>
</comment>